<protein>
    <recommendedName>
        <fullName evidence="3">DUF11 domain-containing protein</fullName>
    </recommendedName>
</protein>
<organism evidence="2">
    <name type="scientific">marine sediment metagenome</name>
    <dbReference type="NCBI Taxonomy" id="412755"/>
    <lineage>
        <taxon>unclassified sequences</taxon>
        <taxon>metagenomes</taxon>
        <taxon>ecological metagenomes</taxon>
    </lineage>
</organism>
<evidence type="ECO:0000256" key="1">
    <source>
        <dbReference type="SAM" id="MobiDB-lite"/>
    </source>
</evidence>
<reference evidence="2" key="1">
    <citation type="journal article" date="2014" name="Front. Microbiol.">
        <title>High frequency of phylogenetically diverse reductive dehalogenase-homologous genes in deep subseafloor sedimentary metagenomes.</title>
        <authorList>
            <person name="Kawai M."/>
            <person name="Futagami T."/>
            <person name="Toyoda A."/>
            <person name="Takaki Y."/>
            <person name="Nishi S."/>
            <person name="Hori S."/>
            <person name="Arai W."/>
            <person name="Tsubouchi T."/>
            <person name="Morono Y."/>
            <person name="Uchiyama I."/>
            <person name="Ito T."/>
            <person name="Fujiyama A."/>
            <person name="Inagaki F."/>
            <person name="Takami H."/>
        </authorList>
    </citation>
    <scope>NUCLEOTIDE SEQUENCE</scope>
    <source>
        <strain evidence="2">Expedition CK06-06</strain>
    </source>
</reference>
<feature type="non-terminal residue" evidence="2">
    <location>
        <position position="1"/>
    </location>
</feature>
<feature type="region of interest" description="Disordered" evidence="1">
    <location>
        <begin position="112"/>
        <end position="134"/>
    </location>
</feature>
<feature type="non-terminal residue" evidence="2">
    <location>
        <position position="297"/>
    </location>
</feature>
<proteinExistence type="predicted"/>
<sequence>VESYSFSGKISIENPSKTDRLWDIDISLANIGSTNLKSKDISIRELGTEYPDNVETREFELKKDVQNLFLVKEFINTLTEADEVLNINDIEREMLKPKDKASKVSKKVVATIPPTAEDDEEEEDEEGETWEDGGTAVETGLETFGISIDKDNTITFAIALRNMFDKPVSDIEVIKTIPDDFTNPVVRETTEGRAEIQGDKIIWKIDKLRPEYTVLLKFTCNIMVNDIARRKTGAIDVSYKAASSFAEGLAIDKFDAYTRNKFFIDTLERDEEPNIWDNKLIFDNSSEFIIQLFNADV</sequence>
<dbReference type="AlphaFoldDB" id="X1AZW6"/>
<comment type="caution">
    <text evidence="2">The sequence shown here is derived from an EMBL/GenBank/DDBJ whole genome shotgun (WGS) entry which is preliminary data.</text>
</comment>
<feature type="compositionally biased region" description="Acidic residues" evidence="1">
    <location>
        <begin position="116"/>
        <end position="131"/>
    </location>
</feature>
<evidence type="ECO:0008006" key="3">
    <source>
        <dbReference type="Google" id="ProtNLM"/>
    </source>
</evidence>
<accession>X1AZW6</accession>
<dbReference type="EMBL" id="BART01018304">
    <property type="protein sequence ID" value="GAG74682.1"/>
    <property type="molecule type" value="Genomic_DNA"/>
</dbReference>
<name>X1AZW6_9ZZZZ</name>
<gene>
    <name evidence="2" type="ORF">S01H4_34573</name>
</gene>
<dbReference type="Gene3D" id="2.60.40.1170">
    <property type="entry name" value="Mu homology domain, subdomain B"/>
    <property type="match status" value="1"/>
</dbReference>
<evidence type="ECO:0000313" key="2">
    <source>
        <dbReference type="EMBL" id="GAG74682.1"/>
    </source>
</evidence>